<dbReference type="InParanoid" id="A0A3N0VH79"/>
<dbReference type="AlphaFoldDB" id="A0A3N0VH79"/>
<comment type="caution">
    <text evidence="2">The sequence shown here is derived from an EMBL/GenBank/DDBJ whole genome shotgun (WGS) entry which is preliminary data.</text>
</comment>
<dbReference type="Proteomes" id="UP000282106">
    <property type="component" value="Unassembled WGS sequence"/>
</dbReference>
<keyword evidence="3" id="KW-1185">Reference proteome</keyword>
<dbReference type="RefSeq" id="WP_123211159.1">
    <property type="nucleotide sequence ID" value="NZ_RJVO01000002.1"/>
</dbReference>
<organism evidence="2 3">
    <name type="scientific">Stagnimonas aquatica</name>
    <dbReference type="NCBI Taxonomy" id="2689987"/>
    <lineage>
        <taxon>Bacteria</taxon>
        <taxon>Pseudomonadati</taxon>
        <taxon>Pseudomonadota</taxon>
        <taxon>Gammaproteobacteria</taxon>
        <taxon>Nevskiales</taxon>
        <taxon>Nevskiaceae</taxon>
        <taxon>Stagnimonas</taxon>
    </lineage>
</organism>
<reference evidence="2 3" key="1">
    <citation type="submission" date="2018-10" db="EMBL/GenBank/DDBJ databases">
        <authorList>
            <person name="Chen W.-M."/>
        </authorList>
    </citation>
    <scope>NUCLEOTIDE SEQUENCE [LARGE SCALE GENOMIC DNA]</scope>
    <source>
        <strain evidence="2 3">THS-13</strain>
    </source>
</reference>
<feature type="signal peptide" evidence="1">
    <location>
        <begin position="1"/>
        <end position="19"/>
    </location>
</feature>
<protein>
    <submittedName>
        <fullName evidence="2">Peptidase</fullName>
    </submittedName>
</protein>
<proteinExistence type="predicted"/>
<sequence length="90" mass="9553">MRALLHCALLPLGLLSACAKAPSAPQPQPRMVGGDRDAQGCLVAAGYSWCAREQACTRPWELAAERGFQLSRENFEAYCAAAPANANHPG</sequence>
<evidence type="ECO:0000256" key="1">
    <source>
        <dbReference type="SAM" id="SignalP"/>
    </source>
</evidence>
<gene>
    <name evidence="2" type="ORF">ED208_07035</name>
</gene>
<dbReference type="PROSITE" id="PS51257">
    <property type="entry name" value="PROKAR_LIPOPROTEIN"/>
    <property type="match status" value="1"/>
</dbReference>
<accession>A0A3N0VH79</accession>
<dbReference type="EMBL" id="RJVO01000002">
    <property type="protein sequence ID" value="ROH92116.1"/>
    <property type="molecule type" value="Genomic_DNA"/>
</dbReference>
<name>A0A3N0VH79_9GAMM</name>
<feature type="chain" id="PRO_5017946103" evidence="1">
    <location>
        <begin position="20"/>
        <end position="90"/>
    </location>
</feature>
<evidence type="ECO:0000313" key="2">
    <source>
        <dbReference type="EMBL" id="ROH92116.1"/>
    </source>
</evidence>
<keyword evidence="1" id="KW-0732">Signal</keyword>
<evidence type="ECO:0000313" key="3">
    <source>
        <dbReference type="Proteomes" id="UP000282106"/>
    </source>
</evidence>